<feature type="domain" description="Sox C-terminal" evidence="9">
    <location>
        <begin position="677"/>
        <end position="797"/>
    </location>
</feature>
<evidence type="ECO:0000259" key="9">
    <source>
        <dbReference type="PROSITE" id="PS51516"/>
    </source>
</evidence>
<gene>
    <name evidence="11" type="primary">SOX7</name>
</gene>
<name>A0A6J3RFU1_TURTR</name>
<evidence type="ECO:0000259" key="7">
    <source>
        <dbReference type="PROSITE" id="PS50118"/>
    </source>
</evidence>
<dbReference type="SMART" id="SM00443">
    <property type="entry name" value="G_patch"/>
    <property type="match status" value="1"/>
</dbReference>
<dbReference type="GO" id="GO:0001228">
    <property type="term" value="F:DNA-binding transcription activator activity, RNA polymerase II-specific"/>
    <property type="evidence" value="ECO:0007669"/>
    <property type="project" value="TreeGrafter"/>
</dbReference>
<dbReference type="RefSeq" id="XP_033713462.1">
    <property type="nucleotide sequence ID" value="XM_033857571.1"/>
</dbReference>
<dbReference type="Pfam" id="PF00505">
    <property type="entry name" value="HMG_box"/>
    <property type="match status" value="1"/>
</dbReference>
<dbReference type="PROSITE" id="PS50174">
    <property type="entry name" value="G_PATCH"/>
    <property type="match status" value="1"/>
</dbReference>
<dbReference type="InterPro" id="IPR050140">
    <property type="entry name" value="SRY-related_HMG-box_TF-like"/>
</dbReference>
<keyword evidence="1" id="KW-0805">Transcription regulation</keyword>
<feature type="domain" description="HMG box" evidence="7">
    <location>
        <begin position="454"/>
        <end position="522"/>
    </location>
</feature>
<dbReference type="GeneID" id="101333426"/>
<feature type="domain" description="G-patch" evidence="8">
    <location>
        <begin position="26"/>
        <end position="72"/>
    </location>
</feature>
<dbReference type="InParanoid" id="A0A6J3RFU1"/>
<evidence type="ECO:0000256" key="4">
    <source>
        <dbReference type="ARBA" id="ARBA00023242"/>
    </source>
</evidence>
<evidence type="ECO:0000256" key="2">
    <source>
        <dbReference type="ARBA" id="ARBA00023125"/>
    </source>
</evidence>
<dbReference type="Proteomes" id="UP000245320">
    <property type="component" value="Chromosome 6"/>
</dbReference>
<feature type="compositionally biased region" description="Basic and acidic residues" evidence="6">
    <location>
        <begin position="445"/>
        <end position="454"/>
    </location>
</feature>
<evidence type="ECO:0000313" key="11">
    <source>
        <dbReference type="RefSeq" id="XP_033713462.1"/>
    </source>
</evidence>
<dbReference type="PROSITE" id="PS51516">
    <property type="entry name" value="SOX_C"/>
    <property type="match status" value="1"/>
</dbReference>
<keyword evidence="3" id="KW-0804">Transcription</keyword>
<feature type="compositionally biased region" description="Gly residues" evidence="6">
    <location>
        <begin position="591"/>
        <end position="600"/>
    </location>
</feature>
<dbReference type="CTD" id="83595"/>
<dbReference type="AlphaFoldDB" id="A0A6J3RFU1"/>
<feature type="region of interest" description="Disordered" evidence="6">
    <location>
        <begin position="431"/>
        <end position="455"/>
    </location>
</feature>
<dbReference type="PANTHER" id="PTHR10270">
    <property type="entry name" value="SOX TRANSCRIPTION FACTOR"/>
    <property type="match status" value="1"/>
</dbReference>
<evidence type="ECO:0000313" key="10">
    <source>
        <dbReference type="Proteomes" id="UP000245320"/>
    </source>
</evidence>
<organism evidence="10 11">
    <name type="scientific">Tursiops truncatus</name>
    <name type="common">Atlantic bottle-nosed dolphin</name>
    <name type="synonym">Delphinus truncatus</name>
    <dbReference type="NCBI Taxonomy" id="9739"/>
    <lineage>
        <taxon>Eukaryota</taxon>
        <taxon>Metazoa</taxon>
        <taxon>Chordata</taxon>
        <taxon>Craniata</taxon>
        <taxon>Vertebrata</taxon>
        <taxon>Euteleostomi</taxon>
        <taxon>Mammalia</taxon>
        <taxon>Eutheria</taxon>
        <taxon>Laurasiatheria</taxon>
        <taxon>Artiodactyla</taxon>
        <taxon>Whippomorpha</taxon>
        <taxon>Cetacea</taxon>
        <taxon>Odontoceti</taxon>
        <taxon>Delphinidae</taxon>
        <taxon>Tursiops</taxon>
    </lineage>
</organism>
<dbReference type="PANTHER" id="PTHR10270:SF210">
    <property type="entry name" value="TRANSCRIPTION FACTOR SOX-7"/>
    <property type="match status" value="1"/>
</dbReference>
<proteinExistence type="predicted"/>
<keyword evidence="2 5" id="KW-0238">DNA-binding</keyword>
<feature type="compositionally biased region" description="Basic and acidic residues" evidence="6">
    <location>
        <begin position="303"/>
        <end position="312"/>
    </location>
</feature>
<feature type="region of interest" description="Disordered" evidence="6">
    <location>
        <begin position="150"/>
        <end position="176"/>
    </location>
</feature>
<dbReference type="SMART" id="SM00398">
    <property type="entry name" value="HMG"/>
    <property type="match status" value="1"/>
</dbReference>
<dbReference type="Pfam" id="PF01585">
    <property type="entry name" value="G-patch"/>
    <property type="match status" value="1"/>
</dbReference>
<feature type="region of interest" description="Disordered" evidence="6">
    <location>
        <begin position="1"/>
        <end position="26"/>
    </location>
</feature>
<protein>
    <submittedName>
        <fullName evidence="11">Transcription factor SOX-7 isoform X1</fullName>
    </submittedName>
</protein>
<dbReference type="Gene3D" id="1.10.30.10">
    <property type="entry name" value="High mobility group box domain"/>
    <property type="match status" value="1"/>
</dbReference>
<reference evidence="11" key="1">
    <citation type="submission" date="2025-08" db="UniProtKB">
        <authorList>
            <consortium name="RefSeq"/>
        </authorList>
    </citation>
    <scope>IDENTIFICATION</scope>
    <source>
        <tissue evidence="11">Spleen</tissue>
    </source>
</reference>
<feature type="compositionally biased region" description="Low complexity" evidence="6">
    <location>
        <begin position="387"/>
        <end position="396"/>
    </location>
</feature>
<dbReference type="GO" id="GO:0005634">
    <property type="term" value="C:nucleus"/>
    <property type="evidence" value="ECO:0007669"/>
    <property type="project" value="UniProtKB-UniRule"/>
</dbReference>
<sequence>MSMLAERRRKQKWAVDPRNTAWSNDDSKFGQRMLEKMGWSKGKGLGAQEQGATDHIKVQVKNNHLGLGATINNEDSWIAHQDDFNQLLAELNTCHGQETADSSDNKEKKSFSLEEKSKISKNRVHYMKFTKGKDLSSRSQTDLDCIFGKRQNKKTPEEQHQRNVSAPSPRAISASGPASSAVLRFDFLTWLLGAAPQRARSVLEPLTEGARGCEPGRGRPRPARGRCRQRPLTLRSIVPPWSDGFHTREKLAEPGPGRPRPVGTGGWSPAPARGPGDCGRRPPPGQRHLRGEWAGRAAVPGRRGADLREGPGRRRGGPGAGAGEVARPPASPPCRSEPGRGGPGRREGARVENEGVAALPSRVIGGRGRSKLINKGPGRGCRPSWTPRPVRGPGQRRPVDAKRGDPRAAMAALLGAYPWPEGLECPALEAELSDGLSPPAAPRPPGDKGSESRIRRPMNAFMVWAKDERKRLAVQNPDLHNAELSKMLGKSWKALTLSQKRPYVDEAERLRLQHMQDYPNYKYRPRRKKQAKRLCKRVDPGFLLSSLSRDQNALPEKRGGGRGAPGEKEDRGEYSPGSALPGLRGCFHEGPAGGGGGGTPGSVDAYPYGLPTPPEMSPLDVLEPEQSFFSSPCQEEHAHSRRIPHLPGPPYSPEYAPSPLHCGHPLGSLALGQSSGVSMMSTVPGCPPSPAYYSPAAYPPLHSNLHAHLGQLSPPPEHPGFDALDQLSQVELLGDMDRNEFDQYLNTPGHPDSAAGAGALSGQGPVSQVTPTGPTETSLISVLADATATYYNSYSVS</sequence>
<accession>A0A6J3RFU1</accession>
<feature type="region of interest" description="Disordered" evidence="6">
    <location>
        <begin position="367"/>
        <end position="404"/>
    </location>
</feature>
<dbReference type="InterPro" id="IPR009071">
    <property type="entry name" value="HMG_box_dom"/>
</dbReference>
<feature type="compositionally biased region" description="Low complexity" evidence="6">
    <location>
        <begin position="323"/>
        <end position="336"/>
    </location>
</feature>
<dbReference type="InterPro" id="IPR000467">
    <property type="entry name" value="G_patch_dom"/>
</dbReference>
<dbReference type="CDD" id="cd22046">
    <property type="entry name" value="HMG-box_SoxF_SOX7"/>
    <property type="match status" value="1"/>
</dbReference>
<dbReference type="InterPro" id="IPR036910">
    <property type="entry name" value="HMG_box_dom_sf"/>
</dbReference>
<feature type="compositionally biased region" description="Polar residues" evidence="6">
    <location>
        <begin position="765"/>
        <end position="775"/>
    </location>
</feature>
<evidence type="ECO:0000256" key="1">
    <source>
        <dbReference type="ARBA" id="ARBA00023015"/>
    </source>
</evidence>
<feature type="compositionally biased region" description="Basic and acidic residues" evidence="6">
    <location>
        <begin position="555"/>
        <end position="573"/>
    </location>
</feature>
<feature type="region of interest" description="Disordered" evidence="6">
    <location>
        <begin position="742"/>
        <end position="775"/>
    </location>
</feature>
<feature type="region of interest" description="Disordered" evidence="6">
    <location>
        <begin position="546"/>
        <end position="606"/>
    </location>
</feature>
<dbReference type="InterPro" id="IPR021934">
    <property type="entry name" value="Sox_C"/>
</dbReference>
<keyword evidence="4 5" id="KW-0539">Nucleus</keyword>
<feature type="compositionally biased region" description="Basic and acidic residues" evidence="6">
    <location>
        <begin position="344"/>
        <end position="353"/>
    </location>
</feature>
<evidence type="ECO:0000256" key="3">
    <source>
        <dbReference type="ARBA" id="ARBA00023163"/>
    </source>
</evidence>
<dbReference type="OrthoDB" id="6247875at2759"/>
<evidence type="ECO:0000256" key="6">
    <source>
        <dbReference type="SAM" id="MobiDB-lite"/>
    </source>
</evidence>
<dbReference type="GO" id="GO:0030154">
    <property type="term" value="P:cell differentiation"/>
    <property type="evidence" value="ECO:0007669"/>
    <property type="project" value="TreeGrafter"/>
</dbReference>
<dbReference type="Pfam" id="PF12067">
    <property type="entry name" value="Sox17_18_mid"/>
    <property type="match status" value="1"/>
</dbReference>
<dbReference type="InterPro" id="IPR033392">
    <property type="entry name" value="Sox7/17/18_central"/>
</dbReference>
<evidence type="ECO:0000259" key="8">
    <source>
        <dbReference type="PROSITE" id="PS50174"/>
    </source>
</evidence>
<feature type="region of interest" description="Disordered" evidence="6">
    <location>
        <begin position="238"/>
        <end position="355"/>
    </location>
</feature>
<dbReference type="GO" id="GO:0000978">
    <property type="term" value="F:RNA polymerase II cis-regulatory region sequence-specific DNA binding"/>
    <property type="evidence" value="ECO:0007669"/>
    <property type="project" value="TreeGrafter"/>
</dbReference>
<evidence type="ECO:0000256" key="5">
    <source>
        <dbReference type="PROSITE-ProRule" id="PRU00267"/>
    </source>
</evidence>
<dbReference type="PROSITE" id="PS50118">
    <property type="entry name" value="HMG_BOX_2"/>
    <property type="match status" value="1"/>
</dbReference>
<dbReference type="SUPFAM" id="SSF47095">
    <property type="entry name" value="HMG-box"/>
    <property type="match status" value="1"/>
</dbReference>
<dbReference type="FunFam" id="1.10.30.10:FF:000008">
    <property type="entry name" value="transcription factor SOX-7"/>
    <property type="match status" value="1"/>
</dbReference>
<feature type="DNA-binding region" description="HMG box" evidence="5">
    <location>
        <begin position="454"/>
        <end position="522"/>
    </location>
</feature>
<keyword evidence="10" id="KW-1185">Reference proteome</keyword>
<feature type="compositionally biased region" description="Low complexity" evidence="6">
    <location>
        <begin position="753"/>
        <end position="764"/>
    </location>
</feature>